<dbReference type="HOGENOM" id="CLU_092368_0_0_6"/>
<gene>
    <name evidence="1" type="ORF">LDG_7075</name>
</gene>
<dbReference type="InterPro" id="IPR014942">
    <property type="entry name" value="AbiEii"/>
</dbReference>
<name>G9EP91_9GAMM</name>
<dbReference type="eggNOG" id="COG2253">
    <property type="taxonomic scope" value="Bacteria"/>
</dbReference>
<dbReference type="AlphaFoldDB" id="G9EP91"/>
<proteinExistence type="predicted"/>
<protein>
    <recommendedName>
        <fullName evidence="3">Nucleotidyl transferase AbiEii/AbiGii toxin family protein</fullName>
    </recommendedName>
</protein>
<dbReference type="InParanoid" id="G9EP91"/>
<dbReference type="Proteomes" id="UP000002770">
    <property type="component" value="Unassembled WGS sequence"/>
</dbReference>
<sequence>MIPEVFIESWRKMVPWQMTEQIEQDLMISRALIDLYNDPHVRDALVFRGGTALNKLFINPPARYSEDIDFVQKNADPIGQTIDAIRALLKPWLGDPKWKITQRSAKLIYKYESTNKIPAKLKIEINTTEHFQVLPLKTVPFAMDSSWFKGETNIITYEMDELMATKLRALYQRRKGRDLFDLWYVTDRNLIKLNRVFDIFSKYCTYNNVKVTSEEFLKNLELKKNHRDFHMDMSVLLPSKLHWDFDEAYQFVVDNVISRLP</sequence>
<evidence type="ECO:0008006" key="3">
    <source>
        <dbReference type="Google" id="ProtNLM"/>
    </source>
</evidence>
<dbReference type="EMBL" id="JH413822">
    <property type="protein sequence ID" value="EHL30926.1"/>
    <property type="molecule type" value="Genomic_DNA"/>
</dbReference>
<organism evidence="1 2">
    <name type="scientific">Legionella drancourtii LLAP12</name>
    <dbReference type="NCBI Taxonomy" id="658187"/>
    <lineage>
        <taxon>Bacteria</taxon>
        <taxon>Pseudomonadati</taxon>
        <taxon>Pseudomonadota</taxon>
        <taxon>Gammaproteobacteria</taxon>
        <taxon>Legionellales</taxon>
        <taxon>Legionellaceae</taxon>
        <taxon>Legionella</taxon>
    </lineage>
</organism>
<evidence type="ECO:0000313" key="1">
    <source>
        <dbReference type="EMBL" id="EHL30926.1"/>
    </source>
</evidence>
<accession>G9EP91</accession>
<dbReference type="Gene3D" id="3.10.450.620">
    <property type="entry name" value="JHP933, nucleotidyltransferase-like core domain"/>
    <property type="match status" value="1"/>
</dbReference>
<reference evidence="1 2" key="1">
    <citation type="journal article" date="2011" name="BMC Genomics">
        <title>Insight into cross-talk between intra-amoebal pathogens.</title>
        <authorList>
            <person name="Gimenez G."/>
            <person name="Bertelli C."/>
            <person name="Moliner C."/>
            <person name="Robert C."/>
            <person name="Raoult D."/>
            <person name="Fournier P.E."/>
            <person name="Greub G."/>
        </authorList>
    </citation>
    <scope>NUCLEOTIDE SEQUENCE [LARGE SCALE GENOMIC DNA]</scope>
    <source>
        <strain evidence="1 2">LLAP12</strain>
    </source>
</reference>
<evidence type="ECO:0000313" key="2">
    <source>
        <dbReference type="Proteomes" id="UP000002770"/>
    </source>
</evidence>
<dbReference type="OrthoDB" id="1550603at2"/>
<dbReference type="STRING" id="658187.LDG_7075"/>
<keyword evidence="2" id="KW-1185">Reference proteome</keyword>
<dbReference type="Pfam" id="PF08843">
    <property type="entry name" value="AbiEii"/>
    <property type="match status" value="1"/>
</dbReference>